<dbReference type="PROSITE" id="PS00723">
    <property type="entry name" value="POLYPRENYL_SYNTHASE_1"/>
    <property type="match status" value="1"/>
</dbReference>
<dbReference type="GO" id="GO:0008299">
    <property type="term" value="P:isoprenoid biosynthetic process"/>
    <property type="evidence" value="ECO:0007669"/>
    <property type="project" value="InterPro"/>
</dbReference>
<dbReference type="Gene3D" id="1.10.600.10">
    <property type="entry name" value="Farnesyl Diphosphate Synthase"/>
    <property type="match status" value="1"/>
</dbReference>
<keyword evidence="3" id="KW-0479">Metal-binding</keyword>
<protein>
    <recommendedName>
        <fullName evidence="1">geranylgeranyl diphosphate synthase</fullName>
        <ecNumber evidence="1">2.5.1.29</ecNumber>
    </recommendedName>
</protein>
<dbReference type="PANTHER" id="PTHR12001:SF44">
    <property type="entry name" value="GERANYLGERANYL PYROPHOSPHATE SYNTHASE"/>
    <property type="match status" value="1"/>
</dbReference>
<dbReference type="InterPro" id="IPR000092">
    <property type="entry name" value="Polyprenyl_synt"/>
</dbReference>
<keyword evidence="6" id="KW-1185">Reference proteome</keyword>
<evidence type="ECO:0000256" key="4">
    <source>
        <dbReference type="ARBA" id="ARBA00022842"/>
    </source>
</evidence>
<keyword evidence="2" id="KW-0808">Transferase</keyword>
<dbReference type="GO" id="GO:0043386">
    <property type="term" value="P:mycotoxin biosynthetic process"/>
    <property type="evidence" value="ECO:0007669"/>
    <property type="project" value="UniProtKB-ARBA"/>
</dbReference>
<dbReference type="EC" id="2.5.1.29" evidence="1"/>
<dbReference type="Pfam" id="PF00348">
    <property type="entry name" value="polyprenyl_synt"/>
    <property type="match status" value="1"/>
</dbReference>
<proteinExistence type="predicted"/>
<dbReference type="GO" id="GO:0046165">
    <property type="term" value="P:alcohol biosynthetic process"/>
    <property type="evidence" value="ECO:0007669"/>
    <property type="project" value="UniProtKB-ARBA"/>
</dbReference>
<dbReference type="GO" id="GO:0004311">
    <property type="term" value="F:geranylgeranyl diphosphate synthase activity"/>
    <property type="evidence" value="ECO:0007669"/>
    <property type="project" value="UniProtKB-EC"/>
</dbReference>
<evidence type="ECO:0000313" key="5">
    <source>
        <dbReference type="EMBL" id="KAF1921231.1"/>
    </source>
</evidence>
<keyword evidence="4" id="KW-0460">Magnesium</keyword>
<evidence type="ECO:0000313" key="6">
    <source>
        <dbReference type="Proteomes" id="UP000800096"/>
    </source>
</evidence>
<dbReference type="PANTHER" id="PTHR12001">
    <property type="entry name" value="GERANYLGERANYL PYROPHOSPHATE SYNTHASE"/>
    <property type="match status" value="1"/>
</dbReference>
<reference evidence="5" key="1">
    <citation type="journal article" date="2020" name="Stud. Mycol.">
        <title>101 Dothideomycetes genomes: a test case for predicting lifestyles and emergence of pathogens.</title>
        <authorList>
            <person name="Haridas S."/>
            <person name="Albert R."/>
            <person name="Binder M."/>
            <person name="Bloem J."/>
            <person name="Labutti K."/>
            <person name="Salamov A."/>
            <person name="Andreopoulos B."/>
            <person name="Baker S."/>
            <person name="Barry K."/>
            <person name="Bills G."/>
            <person name="Bluhm B."/>
            <person name="Cannon C."/>
            <person name="Castanera R."/>
            <person name="Culley D."/>
            <person name="Daum C."/>
            <person name="Ezra D."/>
            <person name="Gonzalez J."/>
            <person name="Henrissat B."/>
            <person name="Kuo A."/>
            <person name="Liang C."/>
            <person name="Lipzen A."/>
            <person name="Lutzoni F."/>
            <person name="Magnuson J."/>
            <person name="Mondo S."/>
            <person name="Nolan M."/>
            <person name="Ohm R."/>
            <person name="Pangilinan J."/>
            <person name="Park H.-J."/>
            <person name="Ramirez L."/>
            <person name="Alfaro M."/>
            <person name="Sun H."/>
            <person name="Tritt A."/>
            <person name="Yoshinaga Y."/>
            <person name="Zwiers L.-H."/>
            <person name="Turgeon B."/>
            <person name="Goodwin S."/>
            <person name="Spatafora J."/>
            <person name="Crous P."/>
            <person name="Grigoriev I."/>
        </authorList>
    </citation>
    <scope>NUCLEOTIDE SEQUENCE</scope>
    <source>
        <strain evidence="5">HMLAC05119</strain>
    </source>
</reference>
<accession>A0A6A5QZL8</accession>
<evidence type="ECO:0000256" key="1">
    <source>
        <dbReference type="ARBA" id="ARBA00012382"/>
    </source>
</evidence>
<dbReference type="InterPro" id="IPR033749">
    <property type="entry name" value="Polyprenyl_synt_CS"/>
</dbReference>
<dbReference type="EMBL" id="ML979132">
    <property type="protein sequence ID" value="KAF1921231.1"/>
    <property type="molecule type" value="Genomic_DNA"/>
</dbReference>
<dbReference type="GO" id="GO:0046872">
    <property type="term" value="F:metal ion binding"/>
    <property type="evidence" value="ECO:0007669"/>
    <property type="project" value="UniProtKB-KW"/>
</dbReference>
<gene>
    <name evidence="5" type="ORF">BDU57DRAFT_509929</name>
</gene>
<dbReference type="AlphaFoldDB" id="A0A6A5QZL8"/>
<sequence length="189" mass="21377">MQLKPSQSIHRLGTFGMDEELWTERKENILLAPYEYLAQHPGKDIRGQFIAAFNVWLQVPHESLDVISSVVKLLHTASLLIDDIEDASELRRGLPVANNIFGVAQTINSANYVYFKALSELETLDNPELVKIFTSELLNLHRGQGLDLYWRDTSTCPSELEYLDMVNHKTGGLFRLAVKLMQAESATSM</sequence>
<dbReference type="OrthoDB" id="6921389at2759"/>
<dbReference type="InterPro" id="IPR008949">
    <property type="entry name" value="Isoprenoid_synthase_dom_sf"/>
</dbReference>
<organism evidence="5 6">
    <name type="scientific">Ampelomyces quisqualis</name>
    <name type="common">Powdery mildew agent</name>
    <dbReference type="NCBI Taxonomy" id="50730"/>
    <lineage>
        <taxon>Eukaryota</taxon>
        <taxon>Fungi</taxon>
        <taxon>Dikarya</taxon>
        <taxon>Ascomycota</taxon>
        <taxon>Pezizomycotina</taxon>
        <taxon>Dothideomycetes</taxon>
        <taxon>Pleosporomycetidae</taxon>
        <taxon>Pleosporales</taxon>
        <taxon>Pleosporineae</taxon>
        <taxon>Phaeosphaeriaceae</taxon>
        <taxon>Ampelomyces</taxon>
    </lineage>
</organism>
<evidence type="ECO:0000256" key="2">
    <source>
        <dbReference type="ARBA" id="ARBA00022679"/>
    </source>
</evidence>
<evidence type="ECO:0000256" key="3">
    <source>
        <dbReference type="ARBA" id="ARBA00022723"/>
    </source>
</evidence>
<name>A0A6A5QZL8_AMPQU</name>
<dbReference type="Proteomes" id="UP000800096">
    <property type="component" value="Unassembled WGS sequence"/>
</dbReference>
<dbReference type="SUPFAM" id="SSF48576">
    <property type="entry name" value="Terpenoid synthases"/>
    <property type="match status" value="1"/>
</dbReference>